<keyword evidence="1" id="KW-0812">Transmembrane</keyword>
<accession>A0AAD9XPR5</accession>
<feature type="domain" description="Reverse transcriptase" evidence="2">
    <location>
        <begin position="1"/>
        <end position="182"/>
    </location>
</feature>
<dbReference type="PROSITE" id="PS50878">
    <property type="entry name" value="RT_POL"/>
    <property type="match status" value="1"/>
</dbReference>
<feature type="transmembrane region" description="Helical" evidence="1">
    <location>
        <begin position="217"/>
        <end position="241"/>
    </location>
</feature>
<gene>
    <name evidence="3" type="ORF">Ddye_001727</name>
</gene>
<evidence type="ECO:0000313" key="3">
    <source>
        <dbReference type="EMBL" id="KAK2663153.1"/>
    </source>
</evidence>
<dbReference type="AlphaFoldDB" id="A0AAD9XPR5"/>
<evidence type="ECO:0000256" key="1">
    <source>
        <dbReference type="SAM" id="Phobius"/>
    </source>
</evidence>
<dbReference type="InterPro" id="IPR000477">
    <property type="entry name" value="RT_dom"/>
</dbReference>
<keyword evidence="4" id="KW-1185">Reference proteome</keyword>
<comment type="caution">
    <text evidence="3">The sequence shown here is derived from an EMBL/GenBank/DDBJ whole genome shotgun (WGS) entry which is preliminary data.</text>
</comment>
<dbReference type="Pfam" id="PF00078">
    <property type="entry name" value="RVT_1"/>
    <property type="match status" value="1"/>
</dbReference>
<dbReference type="EMBL" id="JANJYI010000001">
    <property type="protein sequence ID" value="KAK2663153.1"/>
    <property type="molecule type" value="Genomic_DNA"/>
</dbReference>
<reference evidence="3" key="1">
    <citation type="journal article" date="2023" name="Plant J.">
        <title>Genome sequences and population genomics provide insights into the demographic history, inbreeding, and mutation load of two 'living fossil' tree species of Dipteronia.</title>
        <authorList>
            <person name="Feng Y."/>
            <person name="Comes H.P."/>
            <person name="Chen J."/>
            <person name="Zhu S."/>
            <person name="Lu R."/>
            <person name="Zhang X."/>
            <person name="Li P."/>
            <person name="Qiu J."/>
            <person name="Olsen K.M."/>
            <person name="Qiu Y."/>
        </authorList>
    </citation>
    <scope>NUCLEOTIDE SEQUENCE</scope>
    <source>
        <strain evidence="3">KIB01</strain>
    </source>
</reference>
<dbReference type="Proteomes" id="UP001280121">
    <property type="component" value="Unassembled WGS sequence"/>
</dbReference>
<organism evidence="3 4">
    <name type="scientific">Dipteronia dyeriana</name>
    <dbReference type="NCBI Taxonomy" id="168575"/>
    <lineage>
        <taxon>Eukaryota</taxon>
        <taxon>Viridiplantae</taxon>
        <taxon>Streptophyta</taxon>
        <taxon>Embryophyta</taxon>
        <taxon>Tracheophyta</taxon>
        <taxon>Spermatophyta</taxon>
        <taxon>Magnoliopsida</taxon>
        <taxon>eudicotyledons</taxon>
        <taxon>Gunneridae</taxon>
        <taxon>Pentapetalae</taxon>
        <taxon>rosids</taxon>
        <taxon>malvids</taxon>
        <taxon>Sapindales</taxon>
        <taxon>Sapindaceae</taxon>
        <taxon>Hippocastanoideae</taxon>
        <taxon>Acereae</taxon>
        <taxon>Dipteronia</taxon>
    </lineage>
</organism>
<sequence length="249" mass="28873">MLKLDFKRVYDSLDHTFLDNILEDLGFGPKWRHLVGCCISTPIISVLVNCNPSRYFGIERGFRHRDPLSPFFFNVVVEGSSALFKKAETLDLLKGVVFDEEVVHVSHLQFADNTISFLQPRVEYLLNAKRILRCFEIVGLLLNSNKTCVVRVGKGRDREEDWVEMFRYGKATFPIMYLGLPLGGRQCSKLFWSILVRRIENRLALWKKMSLNTEGRLVLIKAVMSSILNYYMSVFTIPLVWLRGLKVFR</sequence>
<dbReference type="PANTHER" id="PTHR33116:SF75">
    <property type="entry name" value="RIBONUCLEASE H PROTEIN"/>
    <property type="match status" value="1"/>
</dbReference>
<proteinExistence type="predicted"/>
<protein>
    <recommendedName>
        <fullName evidence="2">Reverse transcriptase domain-containing protein</fullName>
    </recommendedName>
</protein>
<evidence type="ECO:0000259" key="2">
    <source>
        <dbReference type="PROSITE" id="PS50878"/>
    </source>
</evidence>
<name>A0AAD9XPR5_9ROSI</name>
<dbReference type="PANTHER" id="PTHR33116">
    <property type="entry name" value="REVERSE TRANSCRIPTASE ZINC-BINDING DOMAIN-CONTAINING PROTEIN-RELATED-RELATED"/>
    <property type="match status" value="1"/>
</dbReference>
<keyword evidence="1" id="KW-0472">Membrane</keyword>
<keyword evidence="1" id="KW-1133">Transmembrane helix</keyword>
<evidence type="ECO:0000313" key="4">
    <source>
        <dbReference type="Proteomes" id="UP001280121"/>
    </source>
</evidence>